<organism evidence="3 4">
    <name type="scientific">Phenylobacterium montanum</name>
    <dbReference type="NCBI Taxonomy" id="2823693"/>
    <lineage>
        <taxon>Bacteria</taxon>
        <taxon>Pseudomonadati</taxon>
        <taxon>Pseudomonadota</taxon>
        <taxon>Alphaproteobacteria</taxon>
        <taxon>Caulobacterales</taxon>
        <taxon>Caulobacteraceae</taxon>
        <taxon>Phenylobacterium</taxon>
    </lineage>
</organism>
<feature type="transmembrane region" description="Helical" evidence="2">
    <location>
        <begin position="40"/>
        <end position="62"/>
    </location>
</feature>
<evidence type="ECO:0000256" key="1">
    <source>
        <dbReference type="SAM" id="MobiDB-lite"/>
    </source>
</evidence>
<gene>
    <name evidence="3" type="ORF">KCG34_19865</name>
</gene>
<sequence length="227" mass="23588">MPAKAARPGKSAPSAAPAVDVDWVANKILARAKQPRSWPLAVAIAIGAALLIVVAGGGWITWTVLSQVGPGQKAEASSAQPAQATAASQSADTGANPAPQPDSTPVQQAPGGAQVISAPASDQPLTQDQIVAVQKDTAEDRLKANLPESRGLTYRDVRTFIKGPVATNPAVFCGEFDSLNPAGARVGYQHFISSTENAKVETMMTPGEFNQAWRDQCAGPEGPKVWK</sequence>
<dbReference type="RefSeq" id="WP_211937336.1">
    <property type="nucleotide sequence ID" value="NZ_CP073078.1"/>
</dbReference>
<feature type="compositionally biased region" description="Low complexity" evidence="1">
    <location>
        <begin position="75"/>
        <end position="91"/>
    </location>
</feature>
<protein>
    <submittedName>
        <fullName evidence="3">Uncharacterized protein</fullName>
    </submittedName>
</protein>
<evidence type="ECO:0000313" key="3">
    <source>
        <dbReference type="EMBL" id="QUD87284.1"/>
    </source>
</evidence>
<accession>A0A975IU93</accession>
<evidence type="ECO:0000313" key="4">
    <source>
        <dbReference type="Proteomes" id="UP000676409"/>
    </source>
</evidence>
<dbReference type="AlphaFoldDB" id="A0A975IU93"/>
<dbReference type="EMBL" id="CP073078">
    <property type="protein sequence ID" value="QUD87284.1"/>
    <property type="molecule type" value="Genomic_DNA"/>
</dbReference>
<dbReference type="KEGG" id="caul:KCG34_19865"/>
<proteinExistence type="predicted"/>
<dbReference type="Proteomes" id="UP000676409">
    <property type="component" value="Chromosome"/>
</dbReference>
<keyword evidence="2" id="KW-0472">Membrane</keyword>
<keyword evidence="4" id="KW-1185">Reference proteome</keyword>
<name>A0A975IU93_9CAUL</name>
<feature type="region of interest" description="Disordered" evidence="1">
    <location>
        <begin position="75"/>
        <end position="111"/>
    </location>
</feature>
<keyword evidence="2" id="KW-1133">Transmembrane helix</keyword>
<evidence type="ECO:0000256" key="2">
    <source>
        <dbReference type="SAM" id="Phobius"/>
    </source>
</evidence>
<keyword evidence="2" id="KW-0812">Transmembrane</keyword>
<reference evidence="3" key="1">
    <citation type="submission" date="2021-04" db="EMBL/GenBank/DDBJ databases">
        <title>The complete genome sequence of Caulobacter sp. S6.</title>
        <authorList>
            <person name="Tang Y."/>
            <person name="Ouyang W."/>
            <person name="Liu Q."/>
            <person name="Huang B."/>
            <person name="Guo Z."/>
            <person name="Lei P."/>
        </authorList>
    </citation>
    <scope>NUCLEOTIDE SEQUENCE</scope>
    <source>
        <strain evidence="3">S6</strain>
    </source>
</reference>